<dbReference type="PANTHER" id="PTHR30462">
    <property type="entry name" value="INTERMEMBRANE TRANSPORT PROTEIN PQIB-RELATED"/>
    <property type="match status" value="1"/>
</dbReference>
<keyword evidence="4 7" id="KW-0812">Transmembrane</keyword>
<dbReference type="RefSeq" id="WP_305732850.1">
    <property type="nucleotide sequence ID" value="NZ_OW150024.1"/>
</dbReference>
<evidence type="ECO:0000256" key="5">
    <source>
        <dbReference type="ARBA" id="ARBA00022989"/>
    </source>
</evidence>
<evidence type="ECO:0000256" key="2">
    <source>
        <dbReference type="ARBA" id="ARBA00022475"/>
    </source>
</evidence>
<feature type="domain" description="Mce/MlaD" evidence="8">
    <location>
        <begin position="169"/>
        <end position="228"/>
    </location>
</feature>
<evidence type="ECO:0000256" key="3">
    <source>
        <dbReference type="ARBA" id="ARBA00022519"/>
    </source>
</evidence>
<feature type="transmembrane region" description="Helical" evidence="7">
    <location>
        <begin position="30"/>
        <end position="51"/>
    </location>
</feature>
<dbReference type="Pfam" id="PF02470">
    <property type="entry name" value="MlaD"/>
    <property type="match status" value="3"/>
</dbReference>
<dbReference type="PANTHER" id="PTHR30462:SF0">
    <property type="entry name" value="INTERMEMBRANE TRANSPORT PROTEIN YEBT"/>
    <property type="match status" value="1"/>
</dbReference>
<evidence type="ECO:0000256" key="6">
    <source>
        <dbReference type="ARBA" id="ARBA00023136"/>
    </source>
</evidence>
<name>A0ABM9DA48_9BACT</name>
<evidence type="ECO:0000259" key="8">
    <source>
        <dbReference type="Pfam" id="PF02470"/>
    </source>
</evidence>
<keyword evidence="6 7" id="KW-0472">Membrane</keyword>
<dbReference type="EMBL" id="OW150024">
    <property type="protein sequence ID" value="CAH2032073.1"/>
    <property type="molecule type" value="Genomic_DNA"/>
</dbReference>
<keyword evidence="10" id="KW-1185">Reference proteome</keyword>
<organism evidence="9 10">
    <name type="scientific">Trichlorobacter ammonificans</name>
    <dbReference type="NCBI Taxonomy" id="2916410"/>
    <lineage>
        <taxon>Bacteria</taxon>
        <taxon>Pseudomonadati</taxon>
        <taxon>Thermodesulfobacteriota</taxon>
        <taxon>Desulfuromonadia</taxon>
        <taxon>Geobacterales</taxon>
        <taxon>Geobacteraceae</taxon>
        <taxon>Trichlorobacter</taxon>
    </lineage>
</organism>
<evidence type="ECO:0000256" key="7">
    <source>
        <dbReference type="SAM" id="Phobius"/>
    </source>
</evidence>
<protein>
    <submittedName>
        <fullName evidence="9">Paraquat-inducible protein B</fullName>
    </submittedName>
</protein>
<evidence type="ECO:0000313" key="10">
    <source>
        <dbReference type="Proteomes" id="UP001295463"/>
    </source>
</evidence>
<keyword evidence="5 7" id="KW-1133">Transmembrane helix</keyword>
<evidence type="ECO:0000256" key="1">
    <source>
        <dbReference type="ARBA" id="ARBA00004533"/>
    </source>
</evidence>
<dbReference type="InterPro" id="IPR051800">
    <property type="entry name" value="PqiA-PqiB_transport"/>
</dbReference>
<dbReference type="Proteomes" id="UP001295463">
    <property type="component" value="Chromosome"/>
</dbReference>
<feature type="domain" description="Mce/MlaD" evidence="8">
    <location>
        <begin position="306"/>
        <end position="402"/>
    </location>
</feature>
<keyword evidence="2" id="KW-1003">Cell membrane</keyword>
<gene>
    <name evidence="9" type="ORF">GEAMG1_2237</name>
</gene>
<reference evidence="9 10" key="1">
    <citation type="submission" date="2022-03" db="EMBL/GenBank/DDBJ databases">
        <authorList>
            <person name="Koch H."/>
        </authorList>
    </citation>
    <scope>NUCLEOTIDE SEQUENCE [LARGE SCALE GENOMIC DNA]</scope>
    <source>
        <strain evidence="9 10">G1</strain>
    </source>
</reference>
<keyword evidence="3" id="KW-0997">Cell inner membrane</keyword>
<dbReference type="InterPro" id="IPR003399">
    <property type="entry name" value="Mce/MlaD"/>
</dbReference>
<evidence type="ECO:0000313" key="9">
    <source>
        <dbReference type="EMBL" id="CAH2032073.1"/>
    </source>
</evidence>
<proteinExistence type="predicted"/>
<evidence type="ECO:0000256" key="4">
    <source>
        <dbReference type="ARBA" id="ARBA00022692"/>
    </source>
</evidence>
<comment type="subcellular location">
    <subcellularLocation>
        <location evidence="1">Cell inner membrane</location>
    </subcellularLocation>
</comment>
<accession>A0ABM9DA48</accession>
<feature type="domain" description="Mce/MlaD" evidence="8">
    <location>
        <begin position="54"/>
        <end position="145"/>
    </location>
</feature>
<sequence>MTDTTASVPPPEGDIPEAAIERRRYRSSQLIWLVPIIAAIVGLSLAVKFYLEQGPVITITFKSGEGIEAGKTRIKFKDVQVGLVKSITISRDRSSVKVVAQLNKEAENLLVADTRFWVVSPRISGGGISGLNTLMGGSYIAMDAGVSTAEQVEFTGLDGPPAVKMDEPGRQFVLQAQDIGSLNVASPIYYRRIQAGEVISYQLNKEGSGVTITIFIRAPFDQYVKANTLFWHASGVEFSLDAGGVKVNTQSVSSILLGGIAFQTPEDNRENKPAPSNSIFTLFADRDEALKRSDTIVERYLLVFHESVRGLSVGAPVDLRGVAVGEVSKIGVELGAGRKNVVMPVEINFYPERLRARYRTTTQQRAPTDTRKLLATLVEQGLRAQLRNGNLLTGQLYIALDFFPKETATRIDWTRNPPLLPTTTGSLEQFQTSLMQVVQKLERLPLEELAGDARTTLKRLDSTLASADHLLKGVDASLLPEARGMVHDVRTTLDELRTTLTSARQALAADAPLQHDLREALREMNRAAQSLRTLGDYLERHPEALLQGKKEETR</sequence>